<protein>
    <submittedName>
        <fullName evidence="1">Uncharacterized protein</fullName>
    </submittedName>
</protein>
<proteinExistence type="predicted"/>
<accession>A0ACB9BKL6</accession>
<dbReference type="Proteomes" id="UP001055811">
    <property type="component" value="Linkage Group LG06"/>
</dbReference>
<evidence type="ECO:0000313" key="1">
    <source>
        <dbReference type="EMBL" id="KAI3722468.1"/>
    </source>
</evidence>
<comment type="caution">
    <text evidence="1">The sequence shown here is derived from an EMBL/GenBank/DDBJ whole genome shotgun (WGS) entry which is preliminary data.</text>
</comment>
<name>A0ACB9BKL6_CICIN</name>
<keyword evidence="2" id="KW-1185">Reference proteome</keyword>
<evidence type="ECO:0000313" key="2">
    <source>
        <dbReference type="Proteomes" id="UP001055811"/>
    </source>
</evidence>
<sequence>MKHKNGSGSSEDLNSQFDVASNIKDEDPLDHDKMVGRASSSSFSSSSSLSSSCRLEVNSGANDVRFPDFEENSSISLRLNPESPSTTPKTSTSRESGEQH</sequence>
<reference evidence="2" key="1">
    <citation type="journal article" date="2022" name="Mol. Ecol. Resour.">
        <title>The genomes of chicory, endive, great burdock and yacon provide insights into Asteraceae palaeo-polyploidization history and plant inulin production.</title>
        <authorList>
            <person name="Fan W."/>
            <person name="Wang S."/>
            <person name="Wang H."/>
            <person name="Wang A."/>
            <person name="Jiang F."/>
            <person name="Liu H."/>
            <person name="Zhao H."/>
            <person name="Xu D."/>
            <person name="Zhang Y."/>
        </authorList>
    </citation>
    <scope>NUCLEOTIDE SEQUENCE [LARGE SCALE GENOMIC DNA]</scope>
    <source>
        <strain evidence="2">cv. Punajuju</strain>
    </source>
</reference>
<organism evidence="1 2">
    <name type="scientific">Cichorium intybus</name>
    <name type="common">Chicory</name>
    <dbReference type="NCBI Taxonomy" id="13427"/>
    <lineage>
        <taxon>Eukaryota</taxon>
        <taxon>Viridiplantae</taxon>
        <taxon>Streptophyta</taxon>
        <taxon>Embryophyta</taxon>
        <taxon>Tracheophyta</taxon>
        <taxon>Spermatophyta</taxon>
        <taxon>Magnoliopsida</taxon>
        <taxon>eudicotyledons</taxon>
        <taxon>Gunneridae</taxon>
        <taxon>Pentapetalae</taxon>
        <taxon>asterids</taxon>
        <taxon>campanulids</taxon>
        <taxon>Asterales</taxon>
        <taxon>Asteraceae</taxon>
        <taxon>Cichorioideae</taxon>
        <taxon>Cichorieae</taxon>
        <taxon>Cichoriinae</taxon>
        <taxon>Cichorium</taxon>
    </lineage>
</organism>
<dbReference type="EMBL" id="CM042014">
    <property type="protein sequence ID" value="KAI3722468.1"/>
    <property type="molecule type" value="Genomic_DNA"/>
</dbReference>
<gene>
    <name evidence="1" type="ORF">L2E82_33507</name>
</gene>
<reference evidence="1 2" key="2">
    <citation type="journal article" date="2022" name="Mol. Ecol. Resour.">
        <title>The genomes of chicory, endive, great burdock and yacon provide insights into Asteraceae paleo-polyploidization history and plant inulin production.</title>
        <authorList>
            <person name="Fan W."/>
            <person name="Wang S."/>
            <person name="Wang H."/>
            <person name="Wang A."/>
            <person name="Jiang F."/>
            <person name="Liu H."/>
            <person name="Zhao H."/>
            <person name="Xu D."/>
            <person name="Zhang Y."/>
        </authorList>
    </citation>
    <scope>NUCLEOTIDE SEQUENCE [LARGE SCALE GENOMIC DNA]</scope>
    <source>
        <strain evidence="2">cv. Punajuju</strain>
        <tissue evidence="1">Leaves</tissue>
    </source>
</reference>